<dbReference type="Gene3D" id="1.20.5.1930">
    <property type="match status" value="1"/>
</dbReference>
<proteinExistence type="predicted"/>
<keyword evidence="11" id="KW-0547">Nucleotide-binding</keyword>
<accession>A0A225T0J7</accession>
<dbReference type="Gene3D" id="3.30.565.10">
    <property type="entry name" value="Histidine kinase-like ATPase, C-terminal domain"/>
    <property type="match status" value="1"/>
</dbReference>
<evidence type="ECO:0000259" key="19">
    <source>
        <dbReference type="PROSITE" id="PS50109"/>
    </source>
</evidence>
<comment type="cofactor">
    <cofactor evidence="2">
        <name>[4Fe-4S] cluster</name>
        <dbReference type="ChEBI" id="CHEBI:49883"/>
    </cofactor>
</comment>
<evidence type="ECO:0000256" key="15">
    <source>
        <dbReference type="ARBA" id="ARBA00023012"/>
    </source>
</evidence>
<keyword evidence="6" id="KW-0004">4Fe-4S</keyword>
<evidence type="ECO:0000256" key="5">
    <source>
        <dbReference type="ARBA" id="ARBA00017322"/>
    </source>
</evidence>
<keyword evidence="12 20" id="KW-0418">Kinase</keyword>
<gene>
    <name evidence="20" type="ORF">CEJ45_01630</name>
</gene>
<dbReference type="SMART" id="SM00387">
    <property type="entry name" value="HATPase_c"/>
    <property type="match status" value="1"/>
</dbReference>
<keyword evidence="14" id="KW-0408">Iron</keyword>
<dbReference type="InterPro" id="IPR050482">
    <property type="entry name" value="Sensor_HK_TwoCompSys"/>
</dbReference>
<keyword evidence="16" id="KW-0411">Iron-sulfur</keyword>
<evidence type="ECO:0000256" key="17">
    <source>
        <dbReference type="ARBA" id="ARBA00024827"/>
    </source>
</evidence>
<keyword evidence="8" id="KW-0597">Phosphoprotein</keyword>
<comment type="subcellular location">
    <subcellularLocation>
        <location evidence="3">Cytoplasm</location>
    </subcellularLocation>
</comment>
<keyword evidence="15" id="KW-0902">Two-component regulatory system</keyword>
<evidence type="ECO:0000256" key="1">
    <source>
        <dbReference type="ARBA" id="ARBA00000085"/>
    </source>
</evidence>
<evidence type="ECO:0000256" key="11">
    <source>
        <dbReference type="ARBA" id="ARBA00022741"/>
    </source>
</evidence>
<dbReference type="InterPro" id="IPR011712">
    <property type="entry name" value="Sig_transdc_His_kin_sub3_dim/P"/>
</dbReference>
<dbReference type="RefSeq" id="WP_088753628.1">
    <property type="nucleotide sequence ID" value="NZ_NJGV01000001.1"/>
</dbReference>
<evidence type="ECO:0000256" key="8">
    <source>
        <dbReference type="ARBA" id="ARBA00022553"/>
    </source>
</evidence>
<evidence type="ECO:0000256" key="3">
    <source>
        <dbReference type="ARBA" id="ARBA00004496"/>
    </source>
</evidence>
<evidence type="ECO:0000256" key="13">
    <source>
        <dbReference type="ARBA" id="ARBA00022840"/>
    </source>
</evidence>
<organism evidence="20 21">
    <name type="scientific">Herbaspirillum aquaticum</name>
    <dbReference type="NCBI Taxonomy" id="568783"/>
    <lineage>
        <taxon>Bacteria</taxon>
        <taxon>Pseudomonadati</taxon>
        <taxon>Pseudomonadota</taxon>
        <taxon>Betaproteobacteria</taxon>
        <taxon>Burkholderiales</taxon>
        <taxon>Oxalobacteraceae</taxon>
        <taxon>Herbaspirillum</taxon>
    </lineage>
</organism>
<dbReference type="GO" id="GO:0005524">
    <property type="term" value="F:ATP binding"/>
    <property type="evidence" value="ECO:0007669"/>
    <property type="project" value="UniProtKB-KW"/>
</dbReference>
<dbReference type="GO" id="GO:0000155">
    <property type="term" value="F:phosphorelay sensor kinase activity"/>
    <property type="evidence" value="ECO:0007669"/>
    <property type="project" value="InterPro"/>
</dbReference>
<dbReference type="GO" id="GO:0051539">
    <property type="term" value="F:4 iron, 4 sulfur cluster binding"/>
    <property type="evidence" value="ECO:0007669"/>
    <property type="project" value="UniProtKB-KW"/>
</dbReference>
<dbReference type="GO" id="GO:0046983">
    <property type="term" value="F:protein dimerization activity"/>
    <property type="evidence" value="ECO:0007669"/>
    <property type="project" value="InterPro"/>
</dbReference>
<evidence type="ECO:0000256" key="6">
    <source>
        <dbReference type="ARBA" id="ARBA00022485"/>
    </source>
</evidence>
<evidence type="ECO:0000313" key="21">
    <source>
        <dbReference type="Proteomes" id="UP000214747"/>
    </source>
</evidence>
<dbReference type="InterPro" id="IPR004358">
    <property type="entry name" value="Sig_transdc_His_kin-like_C"/>
</dbReference>
<evidence type="ECO:0000256" key="18">
    <source>
        <dbReference type="ARBA" id="ARBA00030800"/>
    </source>
</evidence>
<evidence type="ECO:0000256" key="14">
    <source>
        <dbReference type="ARBA" id="ARBA00023004"/>
    </source>
</evidence>
<dbReference type="InterPro" id="IPR003594">
    <property type="entry name" value="HATPase_dom"/>
</dbReference>
<dbReference type="EMBL" id="NJGV01000001">
    <property type="protein sequence ID" value="OWY36960.1"/>
    <property type="molecule type" value="Genomic_DNA"/>
</dbReference>
<reference evidence="20 21" key="1">
    <citation type="journal article" date="2010" name="Int. J. Syst. Evol. Microbiol.">
        <title>Reclassification of Herbaspirillum putei as a later heterotypic synonym of Herbaspirillum huttiense, with the description of H. huttiense subsp. huttiense subsp. nov. and H. huttiense subsp. putei subsp. nov., comb. nov., and description of Herbaspirillum aquaticum sp. nov.</title>
        <authorList>
            <person name="Dobritsa A.P."/>
            <person name="Reddy M.C."/>
            <person name="Samadpour M."/>
        </authorList>
    </citation>
    <scope>NUCLEOTIDE SEQUENCE [LARGE SCALE GENOMIC DNA]</scope>
    <source>
        <strain evidence="20 21">IEH 4430</strain>
    </source>
</reference>
<dbReference type="GO" id="GO:0016020">
    <property type="term" value="C:membrane"/>
    <property type="evidence" value="ECO:0007669"/>
    <property type="project" value="InterPro"/>
</dbReference>
<keyword evidence="7" id="KW-0963">Cytoplasm</keyword>
<dbReference type="PANTHER" id="PTHR24421:SF10">
    <property type="entry name" value="NITRATE_NITRITE SENSOR PROTEIN NARQ"/>
    <property type="match status" value="1"/>
</dbReference>
<evidence type="ECO:0000256" key="9">
    <source>
        <dbReference type="ARBA" id="ARBA00022679"/>
    </source>
</evidence>
<evidence type="ECO:0000256" key="7">
    <source>
        <dbReference type="ARBA" id="ARBA00022490"/>
    </source>
</evidence>
<dbReference type="Pfam" id="PF07730">
    <property type="entry name" value="HisKA_3"/>
    <property type="match status" value="1"/>
</dbReference>
<dbReference type="InterPro" id="IPR005467">
    <property type="entry name" value="His_kinase_dom"/>
</dbReference>
<dbReference type="PANTHER" id="PTHR24421">
    <property type="entry name" value="NITRATE/NITRITE SENSOR PROTEIN NARX-RELATED"/>
    <property type="match status" value="1"/>
</dbReference>
<dbReference type="Proteomes" id="UP000214747">
    <property type="component" value="Unassembled WGS sequence"/>
</dbReference>
<evidence type="ECO:0000256" key="16">
    <source>
        <dbReference type="ARBA" id="ARBA00023014"/>
    </source>
</evidence>
<comment type="function">
    <text evidence="17">Member of the two-component regulatory system NreB/NreC involved in the control of dissimilatory nitrate/nitrite reduction in response to oxygen. NreB functions as a direct oxygen sensor histidine kinase which is autophosphorylated, in the absence of oxygen, probably at the conserved histidine residue, and transfers its phosphate group probably to a conserved aspartate residue of NreC. NreB/NreC activates the expression of the nitrate (narGHJI) and nitrite (nir) reductase operons, as well as the putative nitrate transporter gene narT.</text>
</comment>
<evidence type="ECO:0000256" key="12">
    <source>
        <dbReference type="ARBA" id="ARBA00022777"/>
    </source>
</evidence>
<comment type="caution">
    <text evidence="20">The sequence shown here is derived from an EMBL/GenBank/DDBJ whole genome shotgun (WGS) entry which is preliminary data.</text>
</comment>
<keyword evidence="10" id="KW-0479">Metal-binding</keyword>
<evidence type="ECO:0000256" key="4">
    <source>
        <dbReference type="ARBA" id="ARBA00012438"/>
    </source>
</evidence>
<name>A0A225T0J7_9BURK</name>
<sequence length="221" mass="24058">MSALAAPDLSHEQRLREEERARIARDLHDDLGAQLTGIGMALGLLREQLAREQHAALPQADYAQQLLDQAREGMERLIDDLHPPVVEFGLADALRWQCRHFSRQTALECHVQCPDTPSVQEPFVVVSLLRILREALANVARHAQAGKVEVSLAVGEELILEVADDGIGLPPQDAGLDQQRRSEGHGLANMRMRAAALGGSLMLEARPGGGSLLSVHLPVAH</sequence>
<evidence type="ECO:0000256" key="10">
    <source>
        <dbReference type="ARBA" id="ARBA00022723"/>
    </source>
</evidence>
<keyword evidence="13" id="KW-0067">ATP-binding</keyword>
<protein>
    <recommendedName>
        <fullName evidence="5">Oxygen sensor histidine kinase NreB</fullName>
        <ecNumber evidence="4">2.7.13.3</ecNumber>
    </recommendedName>
    <alternativeName>
        <fullName evidence="18">Nitrogen regulation protein B</fullName>
    </alternativeName>
</protein>
<keyword evidence="9" id="KW-0808">Transferase</keyword>
<keyword evidence="21" id="KW-1185">Reference proteome</keyword>
<dbReference type="GO" id="GO:0046872">
    <property type="term" value="F:metal ion binding"/>
    <property type="evidence" value="ECO:0007669"/>
    <property type="project" value="UniProtKB-KW"/>
</dbReference>
<feature type="domain" description="Histidine kinase" evidence="19">
    <location>
        <begin position="26"/>
        <end position="221"/>
    </location>
</feature>
<dbReference type="PROSITE" id="PS50109">
    <property type="entry name" value="HIS_KIN"/>
    <property type="match status" value="1"/>
</dbReference>
<dbReference type="InterPro" id="IPR036890">
    <property type="entry name" value="HATPase_C_sf"/>
</dbReference>
<dbReference type="AlphaFoldDB" id="A0A225T0J7"/>
<evidence type="ECO:0000256" key="2">
    <source>
        <dbReference type="ARBA" id="ARBA00001966"/>
    </source>
</evidence>
<dbReference type="SUPFAM" id="SSF55874">
    <property type="entry name" value="ATPase domain of HSP90 chaperone/DNA topoisomerase II/histidine kinase"/>
    <property type="match status" value="1"/>
</dbReference>
<dbReference type="EC" id="2.7.13.3" evidence="4"/>
<comment type="catalytic activity">
    <reaction evidence="1">
        <text>ATP + protein L-histidine = ADP + protein N-phospho-L-histidine.</text>
        <dbReference type="EC" id="2.7.13.3"/>
    </reaction>
</comment>
<dbReference type="Pfam" id="PF02518">
    <property type="entry name" value="HATPase_c"/>
    <property type="match status" value="1"/>
</dbReference>
<dbReference type="PRINTS" id="PR00344">
    <property type="entry name" value="BCTRLSENSOR"/>
</dbReference>
<evidence type="ECO:0000313" key="20">
    <source>
        <dbReference type="EMBL" id="OWY36960.1"/>
    </source>
</evidence>
<dbReference type="GO" id="GO:0005737">
    <property type="term" value="C:cytoplasm"/>
    <property type="evidence" value="ECO:0007669"/>
    <property type="project" value="UniProtKB-SubCell"/>
</dbReference>
<dbReference type="CDD" id="cd16917">
    <property type="entry name" value="HATPase_UhpB-NarQ-NarX-like"/>
    <property type="match status" value="1"/>
</dbReference>